<evidence type="ECO:0000313" key="1">
    <source>
        <dbReference type="EMBL" id="KAJ0963428.1"/>
    </source>
</evidence>
<protein>
    <submittedName>
        <fullName evidence="1">Uncharacterized protein</fullName>
    </submittedName>
</protein>
<sequence>MGNGSNHNNIQLTFARIISLAPEPIELLPEHRVICNPKWLFADIKNQYHQFLASEEMKEIDAVVMASSVLNDPNEVQEITKIIGNESRSAKLLKALLKATLTEL</sequence>
<reference evidence="1" key="2">
    <citation type="journal article" date="2022" name="Hortic Res">
        <title>The genome of Dioscorea zingiberensis sheds light on the biosynthesis, origin and evolution of the medicinally important diosgenin saponins.</title>
        <authorList>
            <person name="Li Y."/>
            <person name="Tan C."/>
            <person name="Li Z."/>
            <person name="Guo J."/>
            <person name="Li S."/>
            <person name="Chen X."/>
            <person name="Wang C."/>
            <person name="Dai X."/>
            <person name="Yang H."/>
            <person name="Song W."/>
            <person name="Hou L."/>
            <person name="Xu J."/>
            <person name="Tong Z."/>
            <person name="Xu A."/>
            <person name="Yuan X."/>
            <person name="Wang W."/>
            <person name="Yang Q."/>
            <person name="Chen L."/>
            <person name="Sun Z."/>
            <person name="Wang K."/>
            <person name="Pan B."/>
            <person name="Chen J."/>
            <person name="Bao Y."/>
            <person name="Liu F."/>
            <person name="Qi X."/>
            <person name="Gang D.R."/>
            <person name="Wen J."/>
            <person name="Li J."/>
        </authorList>
    </citation>
    <scope>NUCLEOTIDE SEQUENCE</scope>
    <source>
        <strain evidence="1">Dzin_1.0</strain>
    </source>
</reference>
<reference evidence="1" key="1">
    <citation type="submission" date="2021-03" db="EMBL/GenBank/DDBJ databases">
        <authorList>
            <person name="Li Z."/>
            <person name="Yang C."/>
        </authorList>
    </citation>
    <scope>NUCLEOTIDE SEQUENCE</scope>
    <source>
        <strain evidence="1">Dzin_1.0</strain>
        <tissue evidence="1">Leaf</tissue>
    </source>
</reference>
<gene>
    <name evidence="1" type="ORF">J5N97_028550</name>
</gene>
<dbReference type="AlphaFoldDB" id="A0A9D5BZQ3"/>
<name>A0A9D5BZQ3_9LILI</name>
<proteinExistence type="predicted"/>
<evidence type="ECO:0000313" key="2">
    <source>
        <dbReference type="Proteomes" id="UP001085076"/>
    </source>
</evidence>
<dbReference type="Proteomes" id="UP001085076">
    <property type="component" value="Miscellaneous, Linkage group lg09"/>
</dbReference>
<organism evidence="1 2">
    <name type="scientific">Dioscorea zingiberensis</name>
    <dbReference type="NCBI Taxonomy" id="325984"/>
    <lineage>
        <taxon>Eukaryota</taxon>
        <taxon>Viridiplantae</taxon>
        <taxon>Streptophyta</taxon>
        <taxon>Embryophyta</taxon>
        <taxon>Tracheophyta</taxon>
        <taxon>Spermatophyta</taxon>
        <taxon>Magnoliopsida</taxon>
        <taxon>Liliopsida</taxon>
        <taxon>Dioscoreales</taxon>
        <taxon>Dioscoreaceae</taxon>
        <taxon>Dioscorea</taxon>
    </lineage>
</organism>
<dbReference type="EMBL" id="JAGGNH010000009">
    <property type="protein sequence ID" value="KAJ0963428.1"/>
    <property type="molecule type" value="Genomic_DNA"/>
</dbReference>
<comment type="caution">
    <text evidence="1">The sequence shown here is derived from an EMBL/GenBank/DDBJ whole genome shotgun (WGS) entry which is preliminary data.</text>
</comment>
<keyword evidence="2" id="KW-1185">Reference proteome</keyword>
<accession>A0A9D5BZQ3</accession>